<dbReference type="RefSeq" id="WP_151159760.1">
    <property type="nucleotide sequence ID" value="NZ_JBHEED010000008.1"/>
</dbReference>
<reference evidence="1 2" key="1">
    <citation type="submission" date="2020-08" db="EMBL/GenBank/DDBJ databases">
        <title>Genomic Encyclopedia of Type Strains, Phase IV (KMG-IV): sequencing the most valuable type-strain genomes for metagenomic binning, comparative biology and taxonomic classification.</title>
        <authorList>
            <person name="Goeker M."/>
        </authorList>
    </citation>
    <scope>NUCLEOTIDE SEQUENCE [LARGE SCALE GENOMIC DNA]</scope>
    <source>
        <strain evidence="1 2">DSM 25620</strain>
    </source>
</reference>
<comment type="caution">
    <text evidence="1">The sequence shown here is derived from an EMBL/GenBank/DDBJ whole genome shotgun (WGS) entry which is preliminary data.</text>
</comment>
<dbReference type="EMBL" id="JACHIL010000004">
    <property type="protein sequence ID" value="MBB5092093.1"/>
    <property type="molecule type" value="Genomic_DNA"/>
</dbReference>
<dbReference type="AlphaFoldDB" id="A0A7W8AMX0"/>
<evidence type="ECO:0000313" key="1">
    <source>
        <dbReference type="EMBL" id="MBB5092093.1"/>
    </source>
</evidence>
<evidence type="ECO:0000313" key="2">
    <source>
        <dbReference type="Proteomes" id="UP000531231"/>
    </source>
</evidence>
<gene>
    <name evidence="1" type="ORF">HNQ68_002638</name>
</gene>
<keyword evidence="2" id="KW-1185">Reference proteome</keyword>
<proteinExistence type="predicted"/>
<protein>
    <submittedName>
        <fullName evidence="1">Uncharacterized protein</fullName>
    </submittedName>
</protein>
<sequence>MADEQLLLLDLTGGGCFLRLVFSEGGCMTVISEKQDCRILCNFNEQRMTVVQRICDKSGTRSHHLHGRIEMSLSDYCAKMHVAWRTAK</sequence>
<dbReference type="Proteomes" id="UP000531231">
    <property type="component" value="Unassembled WGS sequence"/>
</dbReference>
<accession>A0A7W8AMX0</accession>
<name>A0A7W8AMX0_9HYPH</name>
<organism evidence="1 2">
    <name type="scientific">Pseudochrobactrum saccharolyticum</name>
    <dbReference type="NCBI Taxonomy" id="354352"/>
    <lineage>
        <taxon>Bacteria</taxon>
        <taxon>Pseudomonadati</taxon>
        <taxon>Pseudomonadota</taxon>
        <taxon>Alphaproteobacteria</taxon>
        <taxon>Hyphomicrobiales</taxon>
        <taxon>Brucellaceae</taxon>
        <taxon>Pseudochrobactrum</taxon>
    </lineage>
</organism>